<dbReference type="AlphaFoldDB" id="A0A0S4VMB0"/>
<sequence length="74" mass="8430">MSEPQRVLNMTYVLATTETVVRWYNFRGNPGPSPGEFELLERLDLSKVPQFGDKESAKRAAQALGLKTWGYIRI</sequence>
<organism evidence="1">
    <name type="scientific">Ralstonia solanacearum</name>
    <name type="common">Pseudomonas solanacearum</name>
    <dbReference type="NCBI Taxonomy" id="305"/>
    <lineage>
        <taxon>Bacteria</taxon>
        <taxon>Pseudomonadati</taxon>
        <taxon>Pseudomonadota</taxon>
        <taxon>Betaproteobacteria</taxon>
        <taxon>Burkholderiales</taxon>
        <taxon>Burkholderiaceae</taxon>
        <taxon>Ralstonia</taxon>
        <taxon>Ralstonia solanacearum species complex</taxon>
    </lineage>
</organism>
<reference evidence="1" key="1">
    <citation type="submission" date="2015-10" db="EMBL/GenBank/DDBJ databases">
        <authorList>
            <person name="Gilbert D.G."/>
        </authorList>
    </citation>
    <scope>NUCLEOTIDE SEQUENCE</scope>
    <source>
        <strain evidence="1">Phyl III-seqv23</strain>
    </source>
</reference>
<protein>
    <submittedName>
        <fullName evidence="1">Uncharacterized protein</fullName>
    </submittedName>
</protein>
<accession>A0A0S4VMB0</accession>
<dbReference type="EMBL" id="LN899825">
    <property type="protein sequence ID" value="CUV35061.1"/>
    <property type="molecule type" value="Genomic_DNA"/>
</dbReference>
<gene>
    <name evidence="1" type="ORF">TD1301_v1_1200030</name>
</gene>
<proteinExistence type="predicted"/>
<name>A0A0S4VMB0_RALSL</name>
<evidence type="ECO:0000313" key="1">
    <source>
        <dbReference type="EMBL" id="CUV35061.1"/>
    </source>
</evidence>